<evidence type="ECO:0000313" key="3">
    <source>
        <dbReference type="Proteomes" id="UP000091967"/>
    </source>
</evidence>
<proteinExistence type="predicted"/>
<evidence type="ECO:0000313" key="2">
    <source>
        <dbReference type="EMBL" id="OBS20747.1"/>
    </source>
</evidence>
<dbReference type="EMBL" id="LYXU01000003">
    <property type="protein sequence ID" value="OBS20747.1"/>
    <property type="molecule type" value="Genomic_DNA"/>
</dbReference>
<dbReference type="OMA" id="QRITCAT"/>
<name>A0A1B8AJU8_FUSPO</name>
<accession>A0A1B8AJU8</accession>
<sequence>MGIFNSRISPIHIQQDLSHTSPPASLGLTTQSLRERNTDTIDLSQRVYENLEPEPETDLEPESESGSEGASAQRSTHVCPWKKEAYGILLNDLNCVKSRPANTIIRDEKELTIDEKMALYDLLQDWYDARPNEQLTGALRSRFFVLMFQNWNSSIETIALPDKLGGKKLQQSAVQVGTLREDLAVTPSKSNKRDHDGRPVSRRCAGAPVWFSVQLHWEGAGIVWKWKDSSSRVVAESAVRRNDGVTLKDAISQASMKTDVSGKARIMGYNTELVVALARKRIVTFSKAGTKDLPRVSVDLKAGNR</sequence>
<reference evidence="2 3" key="1">
    <citation type="submission" date="2016-06" db="EMBL/GenBank/DDBJ databases">
        <title>Living apart together: crosstalk between the core and supernumerary genomes in a fungal plant pathogen.</title>
        <authorList>
            <person name="Vanheule A."/>
            <person name="Audenaert K."/>
            <person name="Warris S."/>
            <person name="Van De Geest H."/>
            <person name="Schijlen E."/>
            <person name="Hofte M."/>
            <person name="De Saeger S."/>
            <person name="Haesaert G."/>
            <person name="Waalwijk C."/>
            <person name="Van Der Lee T."/>
        </authorList>
    </citation>
    <scope>NUCLEOTIDE SEQUENCE [LARGE SCALE GENOMIC DNA]</scope>
    <source>
        <strain evidence="2 3">2516</strain>
    </source>
</reference>
<feature type="compositionally biased region" description="Acidic residues" evidence="1">
    <location>
        <begin position="51"/>
        <end position="65"/>
    </location>
</feature>
<keyword evidence="3" id="KW-1185">Reference proteome</keyword>
<gene>
    <name evidence="2" type="ORF">FPOA_07087</name>
</gene>
<feature type="region of interest" description="Disordered" evidence="1">
    <location>
        <begin position="14"/>
        <end position="76"/>
    </location>
</feature>
<comment type="caution">
    <text evidence="2">The sequence shown here is derived from an EMBL/GenBank/DDBJ whole genome shotgun (WGS) entry which is preliminary data.</text>
</comment>
<dbReference type="Proteomes" id="UP000091967">
    <property type="component" value="Unassembled WGS sequence"/>
</dbReference>
<organism evidence="2 3">
    <name type="scientific">Fusarium poae</name>
    <dbReference type="NCBI Taxonomy" id="36050"/>
    <lineage>
        <taxon>Eukaryota</taxon>
        <taxon>Fungi</taxon>
        <taxon>Dikarya</taxon>
        <taxon>Ascomycota</taxon>
        <taxon>Pezizomycotina</taxon>
        <taxon>Sordariomycetes</taxon>
        <taxon>Hypocreomycetidae</taxon>
        <taxon>Hypocreales</taxon>
        <taxon>Nectriaceae</taxon>
        <taxon>Fusarium</taxon>
    </lineage>
</organism>
<protein>
    <submittedName>
        <fullName evidence="2">Uncharacterized protein</fullName>
    </submittedName>
</protein>
<dbReference type="AlphaFoldDB" id="A0A1B8AJU8"/>
<evidence type="ECO:0000256" key="1">
    <source>
        <dbReference type="SAM" id="MobiDB-lite"/>
    </source>
</evidence>
<feature type="compositionally biased region" description="Polar residues" evidence="1">
    <location>
        <begin position="15"/>
        <end position="32"/>
    </location>
</feature>